<dbReference type="InParanoid" id="E9GDB5"/>
<gene>
    <name evidence="13" type="ORF">DAPPUDRAFT_48989</name>
</gene>
<keyword evidence="8" id="KW-1133">Transmembrane helix</keyword>
<dbReference type="HOGENOM" id="CLU_044391_1_4_1"/>
<dbReference type="eggNOG" id="KOG3916">
    <property type="taxonomic scope" value="Eukaryota"/>
</dbReference>
<feature type="domain" description="Galactosyltransferase N-terminal" evidence="12">
    <location>
        <begin position="6"/>
        <end position="108"/>
    </location>
</feature>
<dbReference type="PRINTS" id="PR02050">
    <property type="entry name" value="B14GALTRFASE"/>
</dbReference>
<keyword evidence="6" id="KW-0812">Transmembrane</keyword>
<dbReference type="GO" id="GO:0016020">
    <property type="term" value="C:membrane"/>
    <property type="evidence" value="ECO:0007669"/>
    <property type="project" value="UniProtKB-SubCell"/>
</dbReference>
<dbReference type="KEGG" id="dpx:DAPPUDRAFT_48989"/>
<dbReference type="InterPro" id="IPR003859">
    <property type="entry name" value="Galactosyl_T"/>
</dbReference>
<dbReference type="OMA" id="HITVWIN"/>
<dbReference type="GO" id="GO:0006688">
    <property type="term" value="P:glycosphingolipid biosynthetic process"/>
    <property type="evidence" value="ECO:0000318"/>
    <property type="project" value="GO_Central"/>
</dbReference>
<feature type="domain" description="Galactosyltransferase C-terminal" evidence="11">
    <location>
        <begin position="115"/>
        <end position="179"/>
    </location>
</feature>
<comment type="similarity">
    <text evidence="3">Belongs to the glycosyltransferase 7 family.</text>
</comment>
<dbReference type="SUPFAM" id="SSF53448">
    <property type="entry name" value="Nucleotide-diphospho-sugar transferases"/>
    <property type="match status" value="1"/>
</dbReference>
<evidence type="ECO:0000256" key="10">
    <source>
        <dbReference type="ARBA" id="ARBA00023180"/>
    </source>
</evidence>
<protein>
    <submittedName>
        <fullName evidence="13">Uncharacterized protein</fullName>
    </submittedName>
</protein>
<evidence type="ECO:0000256" key="3">
    <source>
        <dbReference type="ARBA" id="ARBA00005735"/>
    </source>
</evidence>
<keyword evidence="14" id="KW-1185">Reference proteome</keyword>
<dbReference type="OrthoDB" id="10038994at2759"/>
<reference evidence="13 14" key="1">
    <citation type="journal article" date="2011" name="Science">
        <title>The ecoresponsive genome of Daphnia pulex.</title>
        <authorList>
            <person name="Colbourne J.K."/>
            <person name="Pfrender M.E."/>
            <person name="Gilbert D."/>
            <person name="Thomas W.K."/>
            <person name="Tucker A."/>
            <person name="Oakley T.H."/>
            <person name="Tokishita S."/>
            <person name="Aerts A."/>
            <person name="Arnold G.J."/>
            <person name="Basu M.K."/>
            <person name="Bauer D.J."/>
            <person name="Caceres C.E."/>
            <person name="Carmel L."/>
            <person name="Casola C."/>
            <person name="Choi J.H."/>
            <person name="Detter J.C."/>
            <person name="Dong Q."/>
            <person name="Dusheyko S."/>
            <person name="Eads B.D."/>
            <person name="Frohlich T."/>
            <person name="Geiler-Samerotte K.A."/>
            <person name="Gerlach D."/>
            <person name="Hatcher P."/>
            <person name="Jogdeo S."/>
            <person name="Krijgsveld J."/>
            <person name="Kriventseva E.V."/>
            <person name="Kultz D."/>
            <person name="Laforsch C."/>
            <person name="Lindquist E."/>
            <person name="Lopez J."/>
            <person name="Manak J.R."/>
            <person name="Muller J."/>
            <person name="Pangilinan J."/>
            <person name="Patwardhan R.P."/>
            <person name="Pitluck S."/>
            <person name="Pritham E.J."/>
            <person name="Rechtsteiner A."/>
            <person name="Rho M."/>
            <person name="Rogozin I.B."/>
            <person name="Sakarya O."/>
            <person name="Salamov A."/>
            <person name="Schaack S."/>
            <person name="Shapiro H."/>
            <person name="Shiga Y."/>
            <person name="Skalitzky C."/>
            <person name="Smith Z."/>
            <person name="Souvorov A."/>
            <person name="Sung W."/>
            <person name="Tang Z."/>
            <person name="Tsuchiya D."/>
            <person name="Tu H."/>
            <person name="Vos H."/>
            <person name="Wang M."/>
            <person name="Wolf Y.I."/>
            <person name="Yamagata H."/>
            <person name="Yamada T."/>
            <person name="Ye Y."/>
            <person name="Shaw J.R."/>
            <person name="Andrews J."/>
            <person name="Crease T.J."/>
            <person name="Tang H."/>
            <person name="Lucas S.M."/>
            <person name="Robertson H.M."/>
            <person name="Bork P."/>
            <person name="Koonin E.V."/>
            <person name="Zdobnov E.M."/>
            <person name="Grigoriev I.V."/>
            <person name="Lynch M."/>
            <person name="Boore J.L."/>
        </authorList>
    </citation>
    <scope>NUCLEOTIDE SEQUENCE [LARGE SCALE GENOMIC DNA]</scope>
</reference>
<dbReference type="PhylomeDB" id="E9GDB5"/>
<dbReference type="UniPathway" id="UPA00378"/>
<dbReference type="InterPro" id="IPR029044">
    <property type="entry name" value="Nucleotide-diphossugar_trans"/>
</dbReference>
<name>E9GDB5_DAPPU</name>
<dbReference type="GO" id="GO:0033842">
    <property type="term" value="F:N-acetyl-beta-glucosaminyl-derivative 4-beta-N-acetylgalactosaminyltransferase activity"/>
    <property type="evidence" value="ECO:0000318"/>
    <property type="project" value="GO_Central"/>
</dbReference>
<comment type="subcellular location">
    <subcellularLocation>
        <location evidence="1">Membrane</location>
        <topology evidence="1">Single-pass type II membrane protein</topology>
    </subcellularLocation>
</comment>
<dbReference type="GO" id="GO:0005975">
    <property type="term" value="P:carbohydrate metabolic process"/>
    <property type="evidence" value="ECO:0007669"/>
    <property type="project" value="InterPro"/>
</dbReference>
<organism evidence="13 14">
    <name type="scientific">Daphnia pulex</name>
    <name type="common">Water flea</name>
    <dbReference type="NCBI Taxonomy" id="6669"/>
    <lineage>
        <taxon>Eukaryota</taxon>
        <taxon>Metazoa</taxon>
        <taxon>Ecdysozoa</taxon>
        <taxon>Arthropoda</taxon>
        <taxon>Crustacea</taxon>
        <taxon>Branchiopoda</taxon>
        <taxon>Diplostraca</taxon>
        <taxon>Cladocera</taxon>
        <taxon>Anomopoda</taxon>
        <taxon>Daphniidae</taxon>
        <taxon>Daphnia</taxon>
    </lineage>
</organism>
<sequence>MKEAGLGIGGRYEPIECRSRHKVAIVVPYRDRKDHLTVFLHYLHPFLQRQQLNYVIIIVEQSAGTPFNRGMLMNIGFNEAQLQETFECFIFHDVDFLPEDDSNPYTCPEDGRPRQMSFSIDYWDNYKPTPRSHFGGVTALSTADFRRINGYSNSFWGWGGEDDQLFQRVKFNNLTVVRSFDEQPLLVHKARYKTQSHQKAQPNPDRKQVLAEGNVRFQIDGLFDLKYQRLNLQFKPLYTHLLVNIQPGPIKS</sequence>
<evidence type="ECO:0000256" key="9">
    <source>
        <dbReference type="ARBA" id="ARBA00023136"/>
    </source>
</evidence>
<evidence type="ECO:0000256" key="5">
    <source>
        <dbReference type="ARBA" id="ARBA00022679"/>
    </source>
</evidence>
<keyword evidence="5" id="KW-0808">Transferase</keyword>
<keyword evidence="4" id="KW-0328">Glycosyltransferase</keyword>
<evidence type="ECO:0000313" key="14">
    <source>
        <dbReference type="Proteomes" id="UP000000305"/>
    </source>
</evidence>
<keyword evidence="7" id="KW-0735">Signal-anchor</keyword>
<evidence type="ECO:0000259" key="12">
    <source>
        <dbReference type="Pfam" id="PF13733"/>
    </source>
</evidence>
<dbReference type="PANTHER" id="PTHR19300">
    <property type="entry name" value="BETA-1,4-GALACTOSYLTRANSFERASE"/>
    <property type="match status" value="1"/>
</dbReference>
<accession>E9GDB5</accession>
<evidence type="ECO:0000256" key="1">
    <source>
        <dbReference type="ARBA" id="ARBA00004606"/>
    </source>
</evidence>
<evidence type="ECO:0000313" key="13">
    <source>
        <dbReference type="EMBL" id="EFX82725.1"/>
    </source>
</evidence>
<dbReference type="Proteomes" id="UP000000305">
    <property type="component" value="Unassembled WGS sequence"/>
</dbReference>
<dbReference type="Gene3D" id="3.90.550.10">
    <property type="entry name" value="Spore Coat Polysaccharide Biosynthesis Protein SpsA, Chain A"/>
    <property type="match status" value="1"/>
</dbReference>
<evidence type="ECO:0000256" key="7">
    <source>
        <dbReference type="ARBA" id="ARBA00022968"/>
    </source>
</evidence>
<evidence type="ECO:0000256" key="8">
    <source>
        <dbReference type="ARBA" id="ARBA00022989"/>
    </source>
</evidence>
<dbReference type="PANTHER" id="PTHR19300:SF57">
    <property type="entry name" value="BETA-1,4-N-ACETYLGALACTOSAMINYLTRANSFERASE"/>
    <property type="match status" value="1"/>
</dbReference>
<keyword evidence="9" id="KW-0472">Membrane</keyword>
<dbReference type="InterPro" id="IPR027995">
    <property type="entry name" value="Galactosyl_T_N"/>
</dbReference>
<keyword evidence="10" id="KW-0325">Glycoprotein</keyword>
<evidence type="ECO:0000256" key="2">
    <source>
        <dbReference type="ARBA" id="ARBA00004922"/>
    </source>
</evidence>
<proteinExistence type="inferred from homology"/>
<comment type="pathway">
    <text evidence="2">Protein modification; protein glycosylation.</text>
</comment>
<dbReference type="AlphaFoldDB" id="E9GDB5"/>
<evidence type="ECO:0000259" key="11">
    <source>
        <dbReference type="Pfam" id="PF02709"/>
    </source>
</evidence>
<evidence type="ECO:0000256" key="6">
    <source>
        <dbReference type="ARBA" id="ARBA00022692"/>
    </source>
</evidence>
<dbReference type="EMBL" id="GL732539">
    <property type="protein sequence ID" value="EFX82725.1"/>
    <property type="molecule type" value="Genomic_DNA"/>
</dbReference>
<dbReference type="GO" id="GO:0005794">
    <property type="term" value="C:Golgi apparatus"/>
    <property type="evidence" value="ECO:0000318"/>
    <property type="project" value="GO_Central"/>
</dbReference>
<dbReference type="Pfam" id="PF02709">
    <property type="entry name" value="Glyco_transf_7C"/>
    <property type="match status" value="1"/>
</dbReference>
<evidence type="ECO:0000256" key="4">
    <source>
        <dbReference type="ARBA" id="ARBA00022676"/>
    </source>
</evidence>
<dbReference type="InterPro" id="IPR027791">
    <property type="entry name" value="Galactosyl_T_C"/>
</dbReference>
<dbReference type="Pfam" id="PF13733">
    <property type="entry name" value="Glyco_transf_7N"/>
    <property type="match status" value="1"/>
</dbReference>